<protein>
    <submittedName>
        <fullName evidence="1">Uncharacterized protein</fullName>
    </submittedName>
</protein>
<proteinExistence type="predicted"/>
<evidence type="ECO:0000313" key="2">
    <source>
        <dbReference type="Proteomes" id="UP001159363"/>
    </source>
</evidence>
<keyword evidence="2" id="KW-1185">Reference proteome</keyword>
<dbReference type="EMBL" id="JARBHB010000002">
    <property type="protein sequence ID" value="KAJ8894171.1"/>
    <property type="molecule type" value="Genomic_DNA"/>
</dbReference>
<reference evidence="1 2" key="1">
    <citation type="submission" date="2023-02" db="EMBL/GenBank/DDBJ databases">
        <title>LHISI_Scaffold_Assembly.</title>
        <authorList>
            <person name="Stuart O.P."/>
            <person name="Cleave R."/>
            <person name="Magrath M.J.L."/>
            <person name="Mikheyev A.S."/>
        </authorList>
    </citation>
    <scope>NUCLEOTIDE SEQUENCE [LARGE SCALE GENOMIC DNA]</scope>
    <source>
        <strain evidence="1">Daus_M_001</strain>
        <tissue evidence="1">Leg muscle</tissue>
    </source>
</reference>
<gene>
    <name evidence="1" type="ORF">PR048_006781</name>
</gene>
<comment type="caution">
    <text evidence="1">The sequence shown here is derived from an EMBL/GenBank/DDBJ whole genome shotgun (WGS) entry which is preliminary data.</text>
</comment>
<dbReference type="Proteomes" id="UP001159363">
    <property type="component" value="Chromosome 2"/>
</dbReference>
<name>A0ABQ9ICW5_9NEOP</name>
<accession>A0ABQ9ICW5</accession>
<evidence type="ECO:0000313" key="1">
    <source>
        <dbReference type="EMBL" id="KAJ8894171.1"/>
    </source>
</evidence>
<organism evidence="1 2">
    <name type="scientific">Dryococelus australis</name>
    <dbReference type="NCBI Taxonomy" id="614101"/>
    <lineage>
        <taxon>Eukaryota</taxon>
        <taxon>Metazoa</taxon>
        <taxon>Ecdysozoa</taxon>
        <taxon>Arthropoda</taxon>
        <taxon>Hexapoda</taxon>
        <taxon>Insecta</taxon>
        <taxon>Pterygota</taxon>
        <taxon>Neoptera</taxon>
        <taxon>Polyneoptera</taxon>
        <taxon>Phasmatodea</taxon>
        <taxon>Verophasmatodea</taxon>
        <taxon>Anareolatae</taxon>
        <taxon>Phasmatidae</taxon>
        <taxon>Eurycanthinae</taxon>
        <taxon>Dryococelus</taxon>
    </lineage>
</organism>
<sequence length="128" mass="14135">MTSIHTRGGARIVDWAARKDIGAVGDCQGTRSAARPGAATSYLGAARPKWVVVVRLLASHLGEPDSIPGWFDSRWNRSRIIECGNRARRYRLSAGFFFGYLPFQPPLRSGAAPYSLRFTLIGSQRPRC</sequence>